<dbReference type="KEGG" id="epa:110253323"/>
<dbReference type="GO" id="GO:0005634">
    <property type="term" value="C:nucleus"/>
    <property type="evidence" value="ECO:0007669"/>
    <property type="project" value="UniProtKB-SubCell"/>
</dbReference>
<evidence type="ECO:0000256" key="13">
    <source>
        <dbReference type="SAM" id="MobiDB-lite"/>
    </source>
</evidence>
<keyword evidence="7" id="KW-0949">S-adenosyl-L-methionine</keyword>
<evidence type="ECO:0000256" key="5">
    <source>
        <dbReference type="ARBA" id="ARBA00022603"/>
    </source>
</evidence>
<evidence type="ECO:0000256" key="9">
    <source>
        <dbReference type="ARBA" id="ARBA00023015"/>
    </source>
</evidence>
<dbReference type="InterPro" id="IPR051760">
    <property type="entry name" value="KMT5A"/>
</dbReference>
<proteinExistence type="predicted"/>
<dbReference type="SUPFAM" id="SSF82199">
    <property type="entry name" value="SET domain"/>
    <property type="match status" value="1"/>
</dbReference>
<evidence type="ECO:0000256" key="3">
    <source>
        <dbReference type="ARBA" id="ARBA00012187"/>
    </source>
</evidence>
<comment type="subcellular location">
    <subcellularLocation>
        <location evidence="2">Chromosome</location>
    </subcellularLocation>
    <subcellularLocation>
        <location evidence="1">Nucleus</location>
    </subcellularLocation>
</comment>
<dbReference type="Proteomes" id="UP000887567">
    <property type="component" value="Unplaced"/>
</dbReference>
<protein>
    <recommendedName>
        <fullName evidence="3">[histone H4]-lysine(20) N-methyltransferase</fullName>
        <ecNumber evidence="3">2.1.1.361</ecNumber>
    </recommendedName>
</protein>
<evidence type="ECO:0000313" key="15">
    <source>
        <dbReference type="EnsemblMetazoa" id="XP_020915878.1"/>
    </source>
</evidence>
<dbReference type="OMA" id="DDYENWH"/>
<dbReference type="EC" id="2.1.1.361" evidence="3"/>
<keyword evidence="5" id="KW-0489">Methyltransferase</keyword>
<dbReference type="OrthoDB" id="5560686at2759"/>
<sequence>MPAKGKNSDLTANGSSQSDKDSPVSSQKEITRTSSDSKSPIDSKISSYFSTSPSYKQSSAAQTFSDSQQSQSNLSPGSSKDCTDADVDQSQTTNQKEKNVEKSPEHVKQKSASRQLLLSPKQDSNSGKKKKTTKSKAKSNKKEETSNQPSITKHFVVRRSQRKCKSKIEEEKRMSIESAILEGREEGLEVRDVDGKGRGVFALKTFERGDLVCEYAGDLIDVNTAREREKKYGENKDIGCYMYYFAFGNKKYCVDATEESGRLGRLLNHSVNGNCTTKVISIKEDPCLILIAAKHINPGEELLYDYGERNKDAIASHPWLQL</sequence>
<dbReference type="InterPro" id="IPR047266">
    <property type="entry name" value="KMT5A-like_SET"/>
</dbReference>
<feature type="compositionally biased region" description="Low complexity" evidence="13">
    <location>
        <begin position="23"/>
        <end position="47"/>
    </location>
</feature>
<dbReference type="InterPro" id="IPR016858">
    <property type="entry name" value="KMT5A-like"/>
</dbReference>
<dbReference type="InterPro" id="IPR046341">
    <property type="entry name" value="SET_dom_sf"/>
</dbReference>
<evidence type="ECO:0000256" key="1">
    <source>
        <dbReference type="ARBA" id="ARBA00004123"/>
    </source>
</evidence>
<dbReference type="GO" id="GO:0140944">
    <property type="term" value="F:histone H4K20 monomethyltransferase activity"/>
    <property type="evidence" value="ECO:0007669"/>
    <property type="project" value="UniProtKB-EC"/>
</dbReference>
<dbReference type="Pfam" id="PF00856">
    <property type="entry name" value="SET"/>
    <property type="match status" value="1"/>
</dbReference>
<keyword evidence="8" id="KW-0156">Chromatin regulator</keyword>
<dbReference type="Gene3D" id="2.170.270.10">
    <property type="entry name" value="SET domain"/>
    <property type="match status" value="1"/>
</dbReference>
<evidence type="ECO:0000256" key="8">
    <source>
        <dbReference type="ARBA" id="ARBA00022853"/>
    </source>
</evidence>
<comment type="catalytic activity">
    <reaction evidence="12">
        <text>L-lysyl(20)-[histone H4] + S-adenosyl-L-methionine = N(6)-methyl-L-lysyl(20)-[histone H4] + S-adenosyl-L-homocysteine + H(+)</text>
        <dbReference type="Rhea" id="RHEA:60344"/>
        <dbReference type="Rhea" id="RHEA-COMP:15554"/>
        <dbReference type="Rhea" id="RHEA-COMP:15555"/>
        <dbReference type="ChEBI" id="CHEBI:15378"/>
        <dbReference type="ChEBI" id="CHEBI:29969"/>
        <dbReference type="ChEBI" id="CHEBI:57856"/>
        <dbReference type="ChEBI" id="CHEBI:59789"/>
        <dbReference type="ChEBI" id="CHEBI:61929"/>
        <dbReference type="EC" id="2.1.1.361"/>
    </reaction>
</comment>
<keyword evidence="11" id="KW-0539">Nucleus</keyword>
<evidence type="ECO:0000256" key="2">
    <source>
        <dbReference type="ARBA" id="ARBA00004286"/>
    </source>
</evidence>
<dbReference type="PANTHER" id="PTHR46167">
    <property type="entry name" value="N-LYSINE METHYLTRANSFERASE KMT5A"/>
    <property type="match status" value="1"/>
</dbReference>
<dbReference type="PROSITE" id="PS51571">
    <property type="entry name" value="SAM_MT43_PR_SET"/>
    <property type="match status" value="1"/>
</dbReference>
<dbReference type="RefSeq" id="XP_020915878.1">
    <property type="nucleotide sequence ID" value="XM_021060219.1"/>
</dbReference>
<evidence type="ECO:0000256" key="12">
    <source>
        <dbReference type="ARBA" id="ARBA00047784"/>
    </source>
</evidence>
<reference evidence="15" key="1">
    <citation type="submission" date="2022-11" db="UniProtKB">
        <authorList>
            <consortium name="EnsemblMetazoa"/>
        </authorList>
    </citation>
    <scope>IDENTIFICATION</scope>
</reference>
<dbReference type="GeneID" id="110253323"/>
<keyword evidence="4" id="KW-0158">Chromosome</keyword>
<dbReference type="SMART" id="SM00317">
    <property type="entry name" value="SET"/>
    <property type="match status" value="1"/>
</dbReference>
<keyword evidence="10" id="KW-0804">Transcription</keyword>
<keyword evidence="9" id="KW-0805">Transcription regulation</keyword>
<dbReference type="EnsemblMetazoa" id="XM_021060219.1">
    <property type="protein sequence ID" value="XP_020915878.1"/>
    <property type="gene ID" value="LOC110253323"/>
</dbReference>
<feature type="compositionally biased region" description="Basic residues" evidence="13">
    <location>
        <begin position="127"/>
        <end position="139"/>
    </location>
</feature>
<accession>A0A913Y8L4</accession>
<dbReference type="GO" id="GO:0043516">
    <property type="term" value="P:regulation of DNA damage response, signal transduction by p53 class mediator"/>
    <property type="evidence" value="ECO:0007669"/>
    <property type="project" value="TreeGrafter"/>
</dbReference>
<evidence type="ECO:0000256" key="4">
    <source>
        <dbReference type="ARBA" id="ARBA00022454"/>
    </source>
</evidence>
<dbReference type="PANTHER" id="PTHR46167:SF1">
    <property type="entry name" value="N-LYSINE METHYLTRANSFERASE KMT5A"/>
    <property type="match status" value="1"/>
</dbReference>
<feature type="region of interest" description="Disordered" evidence="13">
    <location>
        <begin position="1"/>
        <end position="154"/>
    </location>
</feature>
<evidence type="ECO:0000256" key="10">
    <source>
        <dbReference type="ARBA" id="ARBA00023163"/>
    </source>
</evidence>
<keyword evidence="16" id="KW-1185">Reference proteome</keyword>
<feature type="compositionally biased region" description="Polar residues" evidence="13">
    <location>
        <begin position="48"/>
        <end position="80"/>
    </location>
</feature>
<dbReference type="GO" id="GO:0006357">
    <property type="term" value="P:regulation of transcription by RNA polymerase II"/>
    <property type="evidence" value="ECO:0007669"/>
    <property type="project" value="TreeGrafter"/>
</dbReference>
<feature type="compositionally biased region" description="Basic and acidic residues" evidence="13">
    <location>
        <begin position="95"/>
        <end position="108"/>
    </location>
</feature>
<evidence type="ECO:0000313" key="16">
    <source>
        <dbReference type="Proteomes" id="UP000887567"/>
    </source>
</evidence>
<evidence type="ECO:0000256" key="7">
    <source>
        <dbReference type="ARBA" id="ARBA00022691"/>
    </source>
</evidence>
<evidence type="ECO:0000259" key="14">
    <source>
        <dbReference type="PROSITE" id="PS50280"/>
    </source>
</evidence>
<dbReference type="InterPro" id="IPR001214">
    <property type="entry name" value="SET_dom"/>
</dbReference>
<evidence type="ECO:0000256" key="6">
    <source>
        <dbReference type="ARBA" id="ARBA00022679"/>
    </source>
</evidence>
<feature type="domain" description="SET" evidence="14">
    <location>
        <begin position="186"/>
        <end position="307"/>
    </location>
</feature>
<evidence type="ECO:0000256" key="11">
    <source>
        <dbReference type="ARBA" id="ARBA00023242"/>
    </source>
</evidence>
<name>A0A913Y8L4_EXADI</name>
<dbReference type="AlphaFoldDB" id="A0A913Y8L4"/>
<keyword evidence="6" id="KW-0808">Transferase</keyword>
<dbReference type="PROSITE" id="PS50280">
    <property type="entry name" value="SET"/>
    <property type="match status" value="1"/>
</dbReference>
<dbReference type="GO" id="GO:0005700">
    <property type="term" value="C:polytene chromosome"/>
    <property type="evidence" value="ECO:0007669"/>
    <property type="project" value="TreeGrafter"/>
</dbReference>
<organism evidence="15 16">
    <name type="scientific">Exaiptasia diaphana</name>
    <name type="common">Tropical sea anemone</name>
    <name type="synonym">Aiptasia pulchella</name>
    <dbReference type="NCBI Taxonomy" id="2652724"/>
    <lineage>
        <taxon>Eukaryota</taxon>
        <taxon>Metazoa</taxon>
        <taxon>Cnidaria</taxon>
        <taxon>Anthozoa</taxon>
        <taxon>Hexacorallia</taxon>
        <taxon>Actiniaria</taxon>
        <taxon>Aiptasiidae</taxon>
        <taxon>Exaiptasia</taxon>
    </lineage>
</organism>
<dbReference type="GO" id="GO:0032259">
    <property type="term" value="P:methylation"/>
    <property type="evidence" value="ECO:0007669"/>
    <property type="project" value="UniProtKB-KW"/>
</dbReference>
<dbReference type="CDD" id="cd10528">
    <property type="entry name" value="SET_SETD8"/>
    <property type="match status" value="1"/>
</dbReference>